<reference evidence="2" key="2">
    <citation type="submission" date="2015-07" db="EMBL/GenBank/DDBJ databases">
        <title>Contrasting host-pathogen interactions and genome evolution in two generalist and specialist microsporidian pathogens of mosquitoes.</title>
        <authorList>
            <consortium name="The Broad Institute Genomics Platform"/>
            <consortium name="The Broad Institute Genome Sequencing Center for Infectious Disease"/>
            <person name="Cuomo C.A."/>
            <person name="Sanscrainte N.D."/>
            <person name="Goldberg J.M."/>
            <person name="Heiman D."/>
            <person name="Young S."/>
            <person name="Zeng Q."/>
            <person name="Becnel J.J."/>
            <person name="Birren B.W."/>
        </authorList>
    </citation>
    <scope>NUCLEOTIDE SEQUENCE [LARGE SCALE GENOMIC DNA]</scope>
    <source>
        <strain evidence="2">USNM 41457</strain>
    </source>
</reference>
<evidence type="ECO:0000313" key="1">
    <source>
        <dbReference type="EMBL" id="EJW02643.1"/>
    </source>
</evidence>
<dbReference type="InParanoid" id="J8ZSL7"/>
<dbReference type="VEuPathDB" id="MicrosporidiaDB:EDEG_02963"/>
<accession>J8ZSL7</accession>
<comment type="caution">
    <text evidence="1">The sequence shown here is derived from an EMBL/GenBank/DDBJ whole genome shotgun (WGS) entry which is preliminary data.</text>
</comment>
<sequence length="564" mass="66667">MLERYVEKRKDAMHFKFISYSNNSRYSNCNKEITTKIVLIFLLHKFLMCATDTDNFQINDNSTALINLEQVKNMSQIKQCNKDLQDFNKNFIKHIVNYLPVLKYLKELASSSYTNSFKENENLDSPILSCFLNANESDFEIFKNLLLIQINIFINYLQDLTETILDATINHKSISNEEFMLKLTTIYEQCNKFNVSIDAEKFFALEIIMSVFFDFKKINFMALLNNLFMSKKLYCHHLCTIPMIRCILVILQDNGAYFGKKSINLTDRMVLCRYMNLLIIHTLLPQYDLKDAKKKNFFIFISKILEESILENMSLQNILINIFFTQKLLQENPLDEITKFSEMVKLFKKLLNNGSNPSKYEEDEYYITGLTMISDWIEFICSYLRQDVLILKEKTLCFRALIINELSISKHYEMSSPVGDCTNKDISMLDLYKLDTRYLYSRKIPSILSMNLLKKIEKIQLNKEQYVINIKKLLEKFNLGAFFNKKKKNLRELKNFLDYKNGVNIFTFRKFNMINEIIKINSYKVNRKSCVRSNPYKSKLSRNFNIKRTKKNNNAEIPTSIIKK</sequence>
<protein>
    <submittedName>
        <fullName evidence="1">Uncharacterized protein</fullName>
    </submittedName>
</protein>
<dbReference type="EMBL" id="AFBI03000062">
    <property type="protein sequence ID" value="EJW02643.1"/>
    <property type="molecule type" value="Genomic_DNA"/>
</dbReference>
<name>J8ZSL7_EDHAE</name>
<organism evidence="1 2">
    <name type="scientific">Edhazardia aedis (strain USNM 41457)</name>
    <name type="common">Microsporidian parasite</name>
    <dbReference type="NCBI Taxonomy" id="1003232"/>
    <lineage>
        <taxon>Eukaryota</taxon>
        <taxon>Fungi</taxon>
        <taxon>Fungi incertae sedis</taxon>
        <taxon>Microsporidia</taxon>
        <taxon>Edhazardia</taxon>
    </lineage>
</organism>
<dbReference type="Proteomes" id="UP000003163">
    <property type="component" value="Unassembled WGS sequence"/>
</dbReference>
<reference evidence="1 2" key="1">
    <citation type="submission" date="2011-08" db="EMBL/GenBank/DDBJ databases">
        <authorList>
            <person name="Liu Z.J."/>
            <person name="Shi F.L."/>
            <person name="Lu J.Q."/>
            <person name="Li M."/>
            <person name="Wang Z.L."/>
        </authorList>
    </citation>
    <scope>NUCLEOTIDE SEQUENCE [LARGE SCALE GENOMIC DNA]</scope>
    <source>
        <strain evidence="1 2">USNM 41457</strain>
    </source>
</reference>
<proteinExistence type="predicted"/>
<dbReference type="HOGENOM" id="CLU_483133_0_0_1"/>
<keyword evidence="2" id="KW-1185">Reference proteome</keyword>
<dbReference type="AlphaFoldDB" id="J8ZSL7"/>
<evidence type="ECO:0000313" key="2">
    <source>
        <dbReference type="Proteomes" id="UP000003163"/>
    </source>
</evidence>
<gene>
    <name evidence="1" type="ORF">EDEG_02963</name>
</gene>